<organism evidence="2 3">
    <name type="scientific">Hydnum rufescens UP504</name>
    <dbReference type="NCBI Taxonomy" id="1448309"/>
    <lineage>
        <taxon>Eukaryota</taxon>
        <taxon>Fungi</taxon>
        <taxon>Dikarya</taxon>
        <taxon>Basidiomycota</taxon>
        <taxon>Agaricomycotina</taxon>
        <taxon>Agaricomycetes</taxon>
        <taxon>Cantharellales</taxon>
        <taxon>Hydnaceae</taxon>
        <taxon>Hydnum</taxon>
    </lineage>
</organism>
<dbReference type="AlphaFoldDB" id="A0A9P6B430"/>
<evidence type="ECO:0000256" key="1">
    <source>
        <dbReference type="SAM" id="Phobius"/>
    </source>
</evidence>
<dbReference type="OrthoDB" id="1638493at2759"/>
<dbReference type="EMBL" id="MU128932">
    <property type="protein sequence ID" value="KAF9517353.1"/>
    <property type="molecule type" value="Genomic_DNA"/>
</dbReference>
<feature type="non-terminal residue" evidence="2">
    <location>
        <position position="1"/>
    </location>
</feature>
<name>A0A9P6B430_9AGAM</name>
<gene>
    <name evidence="2" type="ORF">BS47DRAFT_1339619</name>
</gene>
<accession>A0A9P6B430</accession>
<evidence type="ECO:0000313" key="2">
    <source>
        <dbReference type="EMBL" id="KAF9517353.1"/>
    </source>
</evidence>
<keyword evidence="3" id="KW-1185">Reference proteome</keyword>
<sequence length="93" mass="10948">MRRFYRSHGITPVSAPVRARFALTALALPHERGDDDEEQENRKAVCEEHLANRRHRRKYIFSAFHLCFYVSHMIFYLYGVLLDSGVSETTRHP</sequence>
<keyword evidence="1" id="KW-1133">Transmembrane helix</keyword>
<feature type="transmembrane region" description="Helical" evidence="1">
    <location>
        <begin position="59"/>
        <end position="78"/>
    </location>
</feature>
<reference evidence="2" key="1">
    <citation type="journal article" date="2020" name="Nat. Commun.">
        <title>Large-scale genome sequencing of mycorrhizal fungi provides insights into the early evolution of symbiotic traits.</title>
        <authorList>
            <person name="Miyauchi S."/>
            <person name="Kiss E."/>
            <person name="Kuo A."/>
            <person name="Drula E."/>
            <person name="Kohler A."/>
            <person name="Sanchez-Garcia M."/>
            <person name="Morin E."/>
            <person name="Andreopoulos B."/>
            <person name="Barry K.W."/>
            <person name="Bonito G."/>
            <person name="Buee M."/>
            <person name="Carver A."/>
            <person name="Chen C."/>
            <person name="Cichocki N."/>
            <person name="Clum A."/>
            <person name="Culley D."/>
            <person name="Crous P.W."/>
            <person name="Fauchery L."/>
            <person name="Girlanda M."/>
            <person name="Hayes R.D."/>
            <person name="Keri Z."/>
            <person name="LaButti K."/>
            <person name="Lipzen A."/>
            <person name="Lombard V."/>
            <person name="Magnuson J."/>
            <person name="Maillard F."/>
            <person name="Murat C."/>
            <person name="Nolan M."/>
            <person name="Ohm R.A."/>
            <person name="Pangilinan J."/>
            <person name="Pereira M.F."/>
            <person name="Perotto S."/>
            <person name="Peter M."/>
            <person name="Pfister S."/>
            <person name="Riley R."/>
            <person name="Sitrit Y."/>
            <person name="Stielow J.B."/>
            <person name="Szollosi G."/>
            <person name="Zifcakova L."/>
            <person name="Stursova M."/>
            <person name="Spatafora J.W."/>
            <person name="Tedersoo L."/>
            <person name="Vaario L.M."/>
            <person name="Yamada A."/>
            <person name="Yan M."/>
            <person name="Wang P."/>
            <person name="Xu J."/>
            <person name="Bruns T."/>
            <person name="Baldrian P."/>
            <person name="Vilgalys R."/>
            <person name="Dunand C."/>
            <person name="Henrissat B."/>
            <person name="Grigoriev I.V."/>
            <person name="Hibbett D."/>
            <person name="Nagy L.G."/>
            <person name="Martin F.M."/>
        </authorList>
    </citation>
    <scope>NUCLEOTIDE SEQUENCE</scope>
    <source>
        <strain evidence="2">UP504</strain>
    </source>
</reference>
<keyword evidence="1" id="KW-0472">Membrane</keyword>
<proteinExistence type="predicted"/>
<evidence type="ECO:0000313" key="3">
    <source>
        <dbReference type="Proteomes" id="UP000886523"/>
    </source>
</evidence>
<dbReference type="Proteomes" id="UP000886523">
    <property type="component" value="Unassembled WGS sequence"/>
</dbReference>
<comment type="caution">
    <text evidence="2">The sequence shown here is derived from an EMBL/GenBank/DDBJ whole genome shotgun (WGS) entry which is preliminary data.</text>
</comment>
<keyword evidence="1" id="KW-0812">Transmembrane</keyword>
<protein>
    <submittedName>
        <fullName evidence="2">Uncharacterized protein</fullName>
    </submittedName>
</protein>